<comment type="caution">
    <text evidence="1">The sequence shown here is derived from an EMBL/GenBank/DDBJ whole genome shotgun (WGS) entry which is preliminary data.</text>
</comment>
<evidence type="ECO:0000313" key="2">
    <source>
        <dbReference type="Proteomes" id="UP000003900"/>
    </source>
</evidence>
<keyword evidence="2" id="KW-1185">Reference proteome</keyword>
<protein>
    <submittedName>
        <fullName evidence="1">Uncharacterized protein</fullName>
    </submittedName>
</protein>
<proteinExistence type="predicted"/>
<dbReference type="EMBL" id="AHKH01000029">
    <property type="protein sequence ID" value="EHQ61801.1"/>
    <property type="molecule type" value="Genomic_DNA"/>
</dbReference>
<evidence type="ECO:0000313" key="1">
    <source>
        <dbReference type="EMBL" id="EHQ61801.1"/>
    </source>
</evidence>
<name>H3SGG4_9BACL</name>
<dbReference type="AlphaFoldDB" id="H3SGG4"/>
<sequence length="92" mass="10510">MRLHPEEMLHSYIILGLFAPSRSEAGEIAALLQDSLSGEVVPIELLYLRRILLAEQALPNKCALRNHAVMRISLSNRRVWRNYAVMQNWPTG</sequence>
<gene>
    <name evidence="1" type="ORF">PDENDC454_13095</name>
</gene>
<accession>H3SGG4</accession>
<reference evidence="1 2" key="1">
    <citation type="journal article" date="2012" name="J. Bacteriol.">
        <title>Genome Sequence of the Pattern-Forming Social Bacterium Paenibacillus dendritiformis C454 Chiral Morphotype.</title>
        <authorList>
            <person name="Sirota-Madi A."/>
            <person name="Olender T."/>
            <person name="Helman Y."/>
            <person name="Brainis I."/>
            <person name="Finkelshtein A."/>
            <person name="Roth D."/>
            <person name="Hagai E."/>
            <person name="Leshkowitz D."/>
            <person name="Brodsky L."/>
            <person name="Galatenko V."/>
            <person name="Nikolaev V."/>
            <person name="Gutnick D.L."/>
            <person name="Lancet D."/>
            <person name="Ben-Jacob E."/>
        </authorList>
    </citation>
    <scope>NUCLEOTIDE SEQUENCE [LARGE SCALE GENOMIC DNA]</scope>
    <source>
        <strain evidence="1 2">C454</strain>
    </source>
</reference>
<organism evidence="1 2">
    <name type="scientific">Paenibacillus dendritiformis C454</name>
    <dbReference type="NCBI Taxonomy" id="1131935"/>
    <lineage>
        <taxon>Bacteria</taxon>
        <taxon>Bacillati</taxon>
        <taxon>Bacillota</taxon>
        <taxon>Bacilli</taxon>
        <taxon>Bacillales</taxon>
        <taxon>Paenibacillaceae</taxon>
        <taxon>Paenibacillus</taxon>
    </lineage>
</organism>
<dbReference type="Proteomes" id="UP000003900">
    <property type="component" value="Unassembled WGS sequence"/>
</dbReference>